<gene>
    <name evidence="12" type="ORF">L211DRAFT_858698</name>
</gene>
<proteinExistence type="inferred from homology"/>
<feature type="compositionally biased region" description="Acidic residues" evidence="11">
    <location>
        <begin position="623"/>
        <end position="634"/>
    </location>
</feature>
<dbReference type="EMBL" id="ML121569">
    <property type="protein sequence ID" value="RPB20568.1"/>
    <property type="molecule type" value="Genomic_DNA"/>
</dbReference>
<evidence type="ECO:0000313" key="12">
    <source>
        <dbReference type="EMBL" id="RPB20568.1"/>
    </source>
</evidence>
<keyword evidence="13" id="KW-1185">Reference proteome</keyword>
<reference evidence="12 13" key="1">
    <citation type="journal article" date="2018" name="Nat. Ecol. Evol.">
        <title>Pezizomycetes genomes reveal the molecular basis of ectomycorrhizal truffle lifestyle.</title>
        <authorList>
            <person name="Murat C."/>
            <person name="Payen T."/>
            <person name="Noel B."/>
            <person name="Kuo A."/>
            <person name="Morin E."/>
            <person name="Chen J."/>
            <person name="Kohler A."/>
            <person name="Krizsan K."/>
            <person name="Balestrini R."/>
            <person name="Da Silva C."/>
            <person name="Montanini B."/>
            <person name="Hainaut M."/>
            <person name="Levati E."/>
            <person name="Barry K.W."/>
            <person name="Belfiori B."/>
            <person name="Cichocki N."/>
            <person name="Clum A."/>
            <person name="Dockter R.B."/>
            <person name="Fauchery L."/>
            <person name="Guy J."/>
            <person name="Iotti M."/>
            <person name="Le Tacon F."/>
            <person name="Lindquist E.A."/>
            <person name="Lipzen A."/>
            <person name="Malagnac F."/>
            <person name="Mello A."/>
            <person name="Molinier V."/>
            <person name="Miyauchi S."/>
            <person name="Poulain J."/>
            <person name="Riccioni C."/>
            <person name="Rubini A."/>
            <person name="Sitrit Y."/>
            <person name="Splivallo R."/>
            <person name="Traeger S."/>
            <person name="Wang M."/>
            <person name="Zifcakova L."/>
            <person name="Wipf D."/>
            <person name="Zambonelli A."/>
            <person name="Paolocci F."/>
            <person name="Nowrousian M."/>
            <person name="Ottonello S."/>
            <person name="Baldrian P."/>
            <person name="Spatafora J.W."/>
            <person name="Henrissat B."/>
            <person name="Nagy L.G."/>
            <person name="Aury J.M."/>
            <person name="Wincker P."/>
            <person name="Grigoriev I.V."/>
            <person name="Bonfante P."/>
            <person name="Martin F.M."/>
        </authorList>
    </citation>
    <scope>NUCLEOTIDE SEQUENCE [LARGE SCALE GENOMIC DNA]</scope>
    <source>
        <strain evidence="12 13">ATCC MYA-4762</strain>
    </source>
</reference>
<evidence type="ECO:0000256" key="7">
    <source>
        <dbReference type="ARBA" id="ARBA00022824"/>
    </source>
</evidence>
<keyword evidence="5" id="KW-0808">Transferase</keyword>
<evidence type="ECO:0000256" key="1">
    <source>
        <dbReference type="ARBA" id="ARBA00004477"/>
    </source>
</evidence>
<evidence type="ECO:0000256" key="8">
    <source>
        <dbReference type="ARBA" id="ARBA00022989"/>
    </source>
</evidence>
<accession>A0A3N4LFT5</accession>
<keyword evidence="9 10" id="KW-0472">Membrane</keyword>
<evidence type="ECO:0000256" key="6">
    <source>
        <dbReference type="ARBA" id="ARBA00022692"/>
    </source>
</evidence>
<feature type="transmembrane region" description="Helical" evidence="10">
    <location>
        <begin position="411"/>
        <end position="431"/>
    </location>
</feature>
<feature type="transmembrane region" description="Helical" evidence="10">
    <location>
        <begin position="239"/>
        <end position="263"/>
    </location>
</feature>
<comment type="subcellular location">
    <subcellularLocation>
        <location evidence="1 10">Endoplasmic reticulum membrane</location>
        <topology evidence="1 10">Multi-pass membrane protein</topology>
    </subcellularLocation>
</comment>
<evidence type="ECO:0000256" key="10">
    <source>
        <dbReference type="RuleBase" id="RU363075"/>
    </source>
</evidence>
<dbReference type="GO" id="GO:0000026">
    <property type="term" value="F:alpha-1,2-mannosyltransferase activity"/>
    <property type="evidence" value="ECO:0007669"/>
    <property type="project" value="TreeGrafter"/>
</dbReference>
<dbReference type="Pfam" id="PF03901">
    <property type="entry name" value="Glyco_transf_22"/>
    <property type="match status" value="1"/>
</dbReference>
<dbReference type="EC" id="2.4.1.-" evidence="10"/>
<dbReference type="STRING" id="1051890.A0A3N4LFT5"/>
<dbReference type="FunCoup" id="A0A3N4LFT5">
    <property type="interactions" value="947"/>
</dbReference>
<evidence type="ECO:0000256" key="3">
    <source>
        <dbReference type="ARBA" id="ARBA00007063"/>
    </source>
</evidence>
<dbReference type="OrthoDB" id="497541at2759"/>
<dbReference type="GO" id="GO:0005789">
    <property type="term" value="C:endoplasmic reticulum membrane"/>
    <property type="evidence" value="ECO:0007669"/>
    <property type="project" value="UniProtKB-SubCell"/>
</dbReference>
<comment type="pathway">
    <text evidence="2">Protein modification; protein glycosylation.</text>
</comment>
<keyword evidence="7 10" id="KW-0256">Endoplasmic reticulum</keyword>
<evidence type="ECO:0000256" key="11">
    <source>
        <dbReference type="SAM" id="MobiDB-lite"/>
    </source>
</evidence>
<name>A0A3N4LFT5_9PEZI</name>
<dbReference type="GO" id="GO:0006487">
    <property type="term" value="P:protein N-linked glycosylation"/>
    <property type="evidence" value="ECO:0007669"/>
    <property type="project" value="TreeGrafter"/>
</dbReference>
<keyword evidence="6 10" id="KW-0812">Transmembrane</keyword>
<feature type="transmembrane region" description="Helical" evidence="10">
    <location>
        <begin position="204"/>
        <end position="227"/>
    </location>
</feature>
<feature type="transmembrane region" description="Helical" evidence="10">
    <location>
        <begin position="299"/>
        <end position="330"/>
    </location>
</feature>
<comment type="similarity">
    <text evidence="3 10">Belongs to the glycosyltransferase 22 family.</text>
</comment>
<organism evidence="12 13">
    <name type="scientific">Terfezia boudieri ATCC MYA-4762</name>
    <dbReference type="NCBI Taxonomy" id="1051890"/>
    <lineage>
        <taxon>Eukaryota</taxon>
        <taxon>Fungi</taxon>
        <taxon>Dikarya</taxon>
        <taxon>Ascomycota</taxon>
        <taxon>Pezizomycotina</taxon>
        <taxon>Pezizomycetes</taxon>
        <taxon>Pezizales</taxon>
        <taxon>Pezizaceae</taxon>
        <taxon>Terfezia</taxon>
    </lineage>
</organism>
<feature type="transmembrane region" description="Helical" evidence="10">
    <location>
        <begin position="153"/>
        <end position="173"/>
    </location>
</feature>
<evidence type="ECO:0000256" key="4">
    <source>
        <dbReference type="ARBA" id="ARBA00022676"/>
    </source>
</evidence>
<feature type="transmembrane region" description="Helical" evidence="10">
    <location>
        <begin position="373"/>
        <end position="399"/>
    </location>
</feature>
<sequence>MPIDELLNGYNSAQKQEKMEKRAIPVAQRGKKVVRPIFSKLTIFSTLLVIRLLSARYATIPDCDEVFNYWEPTHYLAHNNGLQTWEYSPEYAIRSWAYVGLHAFLSRWISFLPQMSKVHEFYALRCIFAGACAWCETRLYEAISVNVNRKIGMLYLVVTMTAAGVFHAATAYLPSTFAMYTTMLGMAAFIDRRHSEGRKTVEGVFWFAIGGLLGWPFSMAIVVPFVMERLLAGICSNGVGRTIGIFIKAALGAFGVLAAVTAIDTWAYKKLEVVPLNIVMYNVFGGARKGPDIYGTEPWWFYLANLALNFNILLPLALLSAPLLVLFHFVPTSSSRQNRTSALALINLSIPFYLWLTIFSLQPHKEERFMFVAYPALCLSSAIAFHAVLSIWGAFSTFISATRVQLPLQHTLLSILNWGVLILPIAIALLISASRILAVVTGYSAPMHMYSPKYIPENETGNICFGKEWYRFPSSYFLPDGMRPRFLKSAFAGLLPGQFLEGEAGKWDRPGMWAIPKGMNDENQEDMSKYVDIATCDYLVDSFLPSMSMELSDLEPNYMLDNSTWERIHCEGFLDAAGTRSFLERALWIPGRNQSKTWGEYCLLRRKPEAVDSPPATEAGETPGEDNEEARDEL</sequence>
<dbReference type="AlphaFoldDB" id="A0A3N4LFT5"/>
<feature type="transmembrane region" description="Helical" evidence="10">
    <location>
        <begin position="342"/>
        <end position="361"/>
    </location>
</feature>
<dbReference type="InterPro" id="IPR005599">
    <property type="entry name" value="GPI_mannosylTrfase"/>
</dbReference>
<evidence type="ECO:0000256" key="9">
    <source>
        <dbReference type="ARBA" id="ARBA00023136"/>
    </source>
</evidence>
<dbReference type="UniPathway" id="UPA00378"/>
<evidence type="ECO:0000256" key="2">
    <source>
        <dbReference type="ARBA" id="ARBA00004922"/>
    </source>
</evidence>
<feature type="region of interest" description="Disordered" evidence="11">
    <location>
        <begin position="609"/>
        <end position="634"/>
    </location>
</feature>
<evidence type="ECO:0000313" key="13">
    <source>
        <dbReference type="Proteomes" id="UP000267821"/>
    </source>
</evidence>
<dbReference type="Proteomes" id="UP000267821">
    <property type="component" value="Unassembled WGS sequence"/>
</dbReference>
<keyword evidence="8 10" id="KW-1133">Transmembrane helix</keyword>
<dbReference type="PANTHER" id="PTHR22760">
    <property type="entry name" value="GLYCOSYLTRANSFERASE"/>
    <property type="match status" value="1"/>
</dbReference>
<protein>
    <recommendedName>
        <fullName evidence="10">Mannosyltransferase</fullName>
        <ecNumber evidence="10">2.4.1.-</ecNumber>
    </recommendedName>
</protein>
<dbReference type="InParanoid" id="A0A3N4LFT5"/>
<dbReference type="PANTHER" id="PTHR22760:SF2">
    <property type="entry name" value="ALPHA-1,2-MANNOSYLTRANSFERASE ALG9"/>
    <property type="match status" value="1"/>
</dbReference>
<evidence type="ECO:0000256" key="5">
    <source>
        <dbReference type="ARBA" id="ARBA00022679"/>
    </source>
</evidence>
<keyword evidence="4 10" id="KW-0328">Glycosyltransferase</keyword>